<dbReference type="Pfam" id="PF01022">
    <property type="entry name" value="HTH_5"/>
    <property type="match status" value="1"/>
</dbReference>
<dbReference type="Gene3D" id="1.10.10.10">
    <property type="entry name" value="Winged helix-like DNA-binding domain superfamily/Winged helix DNA-binding domain"/>
    <property type="match status" value="1"/>
</dbReference>
<reference evidence="2 3" key="1">
    <citation type="submission" date="2024-11" db="EMBL/GenBank/DDBJ databases">
        <authorList>
            <person name="Heng Y.C."/>
            <person name="Lim A.C.H."/>
            <person name="Lee J.K.Y."/>
            <person name="Kittelmann S."/>
        </authorList>
    </citation>
    <scope>NUCLEOTIDE SEQUENCE [LARGE SCALE GENOMIC DNA]</scope>
    <source>
        <strain evidence="2 3">WILCCON 0114</strain>
    </source>
</reference>
<dbReference type="SUPFAM" id="SSF46785">
    <property type="entry name" value="Winged helix' DNA-binding domain"/>
    <property type="match status" value="1"/>
</dbReference>
<dbReference type="SMART" id="SM00418">
    <property type="entry name" value="HTH_ARSR"/>
    <property type="match status" value="1"/>
</dbReference>
<feature type="domain" description="HTH arsR-type" evidence="1">
    <location>
        <begin position="1"/>
        <end position="95"/>
    </location>
</feature>
<protein>
    <submittedName>
        <fullName evidence="2">ArsR/SmtB family transcription factor</fullName>
    </submittedName>
</protein>
<sequence length="300" mass="34080">MQIDIQEKWLPVYEALASNVRLKIINFLSQQPMNVKELAEKLELSSAIVTMHINKLEKAGIIKSKRTRSKGGVQKLCSIALDSIEIKFPKNITKERKFHEFNLPIGLYTDFNVNPTCGIATTKKIIGYFDDPRYFLDPERVNAAILWLGQGFVEYKISNFLLANQTPEELEISMEIGSEAPGYNDNWPSDISFFINDINLGTWTSPGDFGETRGTLTPEWWGRNVNQHGVLKQLHIRNNGTFIDGDKISNVALKDIDITRKQLTFRIAVLKDAAHVGGLTIYGKGFGNYNQDLVFRLYYN</sequence>
<dbReference type="PANTHER" id="PTHR38600:SF1">
    <property type="entry name" value="TRANSCRIPTIONAL REGULATORY PROTEIN"/>
    <property type="match status" value="1"/>
</dbReference>
<evidence type="ECO:0000313" key="2">
    <source>
        <dbReference type="EMBL" id="MFL0252561.1"/>
    </source>
</evidence>
<proteinExistence type="predicted"/>
<accession>A0ABW8TJ15</accession>
<dbReference type="CDD" id="cd00090">
    <property type="entry name" value="HTH_ARSR"/>
    <property type="match status" value="1"/>
</dbReference>
<organism evidence="2 3">
    <name type="scientific">Clostridium neuense</name>
    <dbReference type="NCBI Taxonomy" id="1728934"/>
    <lineage>
        <taxon>Bacteria</taxon>
        <taxon>Bacillati</taxon>
        <taxon>Bacillota</taxon>
        <taxon>Clostridia</taxon>
        <taxon>Eubacteriales</taxon>
        <taxon>Clostridiaceae</taxon>
        <taxon>Clostridium</taxon>
    </lineage>
</organism>
<dbReference type="InterPro" id="IPR036390">
    <property type="entry name" value="WH_DNA-bd_sf"/>
</dbReference>
<dbReference type="PIRSF" id="PIRSF030050">
    <property type="entry name" value="UCP030050_HTH"/>
    <property type="match status" value="1"/>
</dbReference>
<evidence type="ECO:0000259" key="1">
    <source>
        <dbReference type="PROSITE" id="PS50987"/>
    </source>
</evidence>
<gene>
    <name evidence="2" type="ORF">ACJDT4_19290</name>
</gene>
<name>A0ABW8TJ15_9CLOT</name>
<dbReference type="InterPro" id="IPR001845">
    <property type="entry name" value="HTH_ArsR_DNA-bd_dom"/>
</dbReference>
<dbReference type="InterPro" id="IPR011991">
    <property type="entry name" value="ArsR-like_HTH"/>
</dbReference>
<dbReference type="EMBL" id="JBJIAA010000018">
    <property type="protein sequence ID" value="MFL0252561.1"/>
    <property type="molecule type" value="Genomic_DNA"/>
</dbReference>
<dbReference type="PANTHER" id="PTHR38600">
    <property type="entry name" value="TRANSCRIPTIONAL REGULATORY PROTEIN"/>
    <property type="match status" value="1"/>
</dbReference>
<dbReference type="RefSeq" id="WP_406789215.1">
    <property type="nucleotide sequence ID" value="NZ_JBJIAA010000018.1"/>
</dbReference>
<dbReference type="Proteomes" id="UP001623592">
    <property type="component" value="Unassembled WGS sequence"/>
</dbReference>
<dbReference type="InterPro" id="IPR036388">
    <property type="entry name" value="WH-like_DNA-bd_sf"/>
</dbReference>
<keyword evidence="3" id="KW-1185">Reference proteome</keyword>
<evidence type="ECO:0000313" key="3">
    <source>
        <dbReference type="Proteomes" id="UP001623592"/>
    </source>
</evidence>
<dbReference type="PROSITE" id="PS50987">
    <property type="entry name" value="HTH_ARSR_2"/>
    <property type="match status" value="1"/>
</dbReference>
<dbReference type="InterPro" id="IPR016943">
    <property type="entry name" value="UCP030050_HTH"/>
</dbReference>
<comment type="caution">
    <text evidence="2">The sequence shown here is derived from an EMBL/GenBank/DDBJ whole genome shotgun (WGS) entry which is preliminary data.</text>
</comment>